<feature type="domain" description="ATP-grasp" evidence="3">
    <location>
        <begin position="188"/>
        <end position="398"/>
    </location>
</feature>
<organism evidence="4">
    <name type="scientific">Phaffia rhodozyma</name>
    <name type="common">Yeast</name>
    <name type="synonym">Xanthophyllomyces dendrorhous</name>
    <dbReference type="NCBI Taxonomy" id="264483"/>
    <lineage>
        <taxon>Eukaryota</taxon>
        <taxon>Fungi</taxon>
        <taxon>Dikarya</taxon>
        <taxon>Basidiomycota</taxon>
        <taxon>Agaricomycotina</taxon>
        <taxon>Tremellomycetes</taxon>
        <taxon>Cystofilobasidiales</taxon>
        <taxon>Mrakiaceae</taxon>
        <taxon>Phaffia</taxon>
    </lineage>
</organism>
<keyword evidence="2" id="KW-0812">Transmembrane</keyword>
<proteinExistence type="evidence at transcript level"/>
<dbReference type="SUPFAM" id="SSF56059">
    <property type="entry name" value="Glutathione synthetase ATP-binding domain-like"/>
    <property type="match status" value="1"/>
</dbReference>
<gene>
    <name evidence="4" type="primary">ATPG</name>
</gene>
<feature type="transmembrane region" description="Helical" evidence="2">
    <location>
        <begin position="12"/>
        <end position="40"/>
    </location>
</feature>
<dbReference type="GO" id="GO:0005524">
    <property type="term" value="F:ATP binding"/>
    <property type="evidence" value="ECO:0007669"/>
    <property type="project" value="UniProtKB-UniRule"/>
</dbReference>
<keyword evidence="2" id="KW-1133">Transmembrane helix</keyword>
<protein>
    <submittedName>
        <fullName evidence="4">ATP grasp ligase</fullName>
    </submittedName>
</protein>
<dbReference type="PROSITE" id="PS00867">
    <property type="entry name" value="CPSASE_2"/>
    <property type="match status" value="1"/>
</dbReference>
<keyword evidence="4" id="KW-0436">Ligase</keyword>
<dbReference type="PROSITE" id="PS50975">
    <property type="entry name" value="ATP_GRASP"/>
    <property type="match status" value="1"/>
</dbReference>
<dbReference type="GO" id="GO:0046872">
    <property type="term" value="F:metal ion binding"/>
    <property type="evidence" value="ECO:0007669"/>
    <property type="project" value="InterPro"/>
</dbReference>
<dbReference type="Gene3D" id="3.30.470.20">
    <property type="entry name" value="ATP-grasp fold, B domain"/>
    <property type="match status" value="1"/>
</dbReference>
<dbReference type="InterPro" id="IPR011761">
    <property type="entry name" value="ATP-grasp"/>
</dbReference>
<sequence length="500" mass="54477">MPSLLPSDAQSRLCSVLCLALVAVTFPIAVTITVGVYLFASYRETLTGTAKPLLDSNGKVVTVLVNGGRMNKSLTVARAMSKAGARVILVEEKGWGDFCATRFSSSVSKFRLLPKTSSPAGKEAYVQALAQIAREEGCTLFVPCSGAHTTVEDAKAAEIMKANIKGFRAIIQSPQLAKVLHEKDLFMDLVNSLGDLLAPTSHTVHSVSDALEVIKVSSQPLILKFSDAGDDTGRSDLTTYPLEGDDEHLTKTRNRLEGLRIPIGKETPYALQQFVGGGTEWCTHASVVDGKLVAFACCPSSDMLMTYYDATYSEVGRKAEQYTQSLISKLNDSPEYASQKPISGPFSLDFILASNQKDLYVIECNPRIHTAALLLPSVAFAQALLGQLEDGEIVRPLSNTAPRSWAAHDIPSRILPFLLPQSVRSKLHPLLTVSPFSQALQGKTEPQDQCWFWRDPNFDIDDPMPFVGMMLQVSALLVWKLTTGTGWSRLNVSTARVFEC</sequence>
<dbReference type="InterPro" id="IPR005479">
    <property type="entry name" value="CPAse_ATP-bd"/>
</dbReference>
<evidence type="ECO:0000256" key="2">
    <source>
        <dbReference type="SAM" id="Phobius"/>
    </source>
</evidence>
<name>A0A9Y1GGR7_PHARH</name>
<keyword evidence="2" id="KW-0472">Membrane</keyword>
<evidence type="ECO:0000259" key="3">
    <source>
        <dbReference type="PROSITE" id="PS50975"/>
    </source>
</evidence>
<evidence type="ECO:0000313" key="4">
    <source>
        <dbReference type="EMBL" id="UWV76854.1"/>
    </source>
</evidence>
<dbReference type="GO" id="GO:0016874">
    <property type="term" value="F:ligase activity"/>
    <property type="evidence" value="ECO:0007669"/>
    <property type="project" value="UniProtKB-KW"/>
</dbReference>
<dbReference type="AlphaFoldDB" id="A0A9Y1GGR7"/>
<evidence type="ECO:0000256" key="1">
    <source>
        <dbReference type="PROSITE-ProRule" id="PRU00409"/>
    </source>
</evidence>
<keyword evidence="1" id="KW-0547">Nucleotide-binding</keyword>
<dbReference type="EMBL" id="OP021064">
    <property type="protein sequence ID" value="UWV76854.1"/>
    <property type="molecule type" value="mRNA"/>
</dbReference>
<reference evidence="4" key="1">
    <citation type="submission" date="2022-07" db="EMBL/GenBank/DDBJ databases">
        <authorList>
            <person name="Campusano S."/>
            <person name="Sepulveda D."/>
            <person name="Cifuentes V."/>
        </authorList>
    </citation>
    <scope>NUCLEOTIDE SEQUENCE</scope>
    <source>
        <strain evidence="4">VOH</strain>
    </source>
</reference>
<accession>A0A9Y1GGR7</accession>
<keyword evidence="1" id="KW-0067">ATP-binding</keyword>